<feature type="region of interest" description="Disordered" evidence="1">
    <location>
        <begin position="104"/>
        <end position="127"/>
    </location>
</feature>
<evidence type="ECO:0000313" key="4">
    <source>
        <dbReference type="Proteomes" id="UP000238701"/>
    </source>
</evidence>
<name>A0A2U3K965_9BACT</name>
<evidence type="ECO:0000313" key="3">
    <source>
        <dbReference type="EMBL" id="SPF36186.1"/>
    </source>
</evidence>
<keyword evidence="2" id="KW-0732">Signal</keyword>
<sequence>MAAAGSNVNAAASAAMAAAVGARAAAESAGMTTAARAGVTSSSSAAAAVTTTVLCPERYGQGESERRDGNQATHTTTYIISLKSKKGCLWLSFAYRRRWAVELRSTGQPERLSPHDLLRESGPIHHG</sequence>
<feature type="compositionally biased region" description="Basic and acidic residues" evidence="1">
    <location>
        <begin position="112"/>
        <end position="127"/>
    </location>
</feature>
<dbReference type="EMBL" id="OMOD01000057">
    <property type="protein sequence ID" value="SPF36186.1"/>
    <property type="molecule type" value="Genomic_DNA"/>
</dbReference>
<protein>
    <recommendedName>
        <fullName evidence="5">Secreted protein</fullName>
    </recommendedName>
</protein>
<feature type="chain" id="PRO_5015644042" description="Secreted protein" evidence="2">
    <location>
        <begin position="18"/>
        <end position="127"/>
    </location>
</feature>
<evidence type="ECO:0000256" key="1">
    <source>
        <dbReference type="SAM" id="MobiDB-lite"/>
    </source>
</evidence>
<organism evidence="3 4">
    <name type="scientific">Candidatus Sulfotelmatobacter kueseliae</name>
    <dbReference type="NCBI Taxonomy" id="2042962"/>
    <lineage>
        <taxon>Bacteria</taxon>
        <taxon>Pseudomonadati</taxon>
        <taxon>Acidobacteriota</taxon>
        <taxon>Terriglobia</taxon>
        <taxon>Terriglobales</taxon>
        <taxon>Candidatus Korobacteraceae</taxon>
        <taxon>Candidatus Sulfotelmatobacter</taxon>
    </lineage>
</organism>
<reference evidence="4" key="1">
    <citation type="submission" date="2018-02" db="EMBL/GenBank/DDBJ databases">
        <authorList>
            <person name="Hausmann B."/>
        </authorList>
    </citation>
    <scope>NUCLEOTIDE SEQUENCE [LARGE SCALE GENOMIC DNA]</scope>
    <source>
        <strain evidence="4">Peat soil MAG SbA1</strain>
    </source>
</reference>
<dbReference type="AlphaFoldDB" id="A0A2U3K965"/>
<evidence type="ECO:0000256" key="2">
    <source>
        <dbReference type="SAM" id="SignalP"/>
    </source>
</evidence>
<dbReference type="Proteomes" id="UP000238701">
    <property type="component" value="Unassembled WGS sequence"/>
</dbReference>
<gene>
    <name evidence="3" type="ORF">SBA1_150040</name>
</gene>
<feature type="signal peptide" evidence="2">
    <location>
        <begin position="1"/>
        <end position="17"/>
    </location>
</feature>
<proteinExistence type="predicted"/>
<accession>A0A2U3K965</accession>
<evidence type="ECO:0008006" key="5">
    <source>
        <dbReference type="Google" id="ProtNLM"/>
    </source>
</evidence>